<evidence type="ECO:0000256" key="1">
    <source>
        <dbReference type="ARBA" id="ARBA00004567"/>
    </source>
</evidence>
<feature type="region of interest" description="Disordered" evidence="10">
    <location>
        <begin position="1"/>
        <end position="31"/>
    </location>
</feature>
<feature type="region of interest" description="Disordered" evidence="10">
    <location>
        <begin position="171"/>
        <end position="257"/>
    </location>
</feature>
<evidence type="ECO:0000256" key="3">
    <source>
        <dbReference type="ARBA" id="ARBA00022737"/>
    </source>
</evidence>
<keyword evidence="13" id="KW-1185">Reference proteome</keyword>
<feature type="compositionally biased region" description="Basic and acidic residues" evidence="10">
    <location>
        <begin position="174"/>
        <end position="184"/>
    </location>
</feature>
<evidence type="ECO:0000256" key="10">
    <source>
        <dbReference type="SAM" id="MobiDB-lite"/>
    </source>
</evidence>
<dbReference type="CDD" id="cd13170">
    <property type="entry name" value="RanBD_NUP50"/>
    <property type="match status" value="1"/>
</dbReference>
<keyword evidence="8" id="KW-0906">Nuclear pore complex</keyword>
<feature type="compositionally biased region" description="Basic and acidic residues" evidence="10">
    <location>
        <begin position="1"/>
        <end position="16"/>
    </location>
</feature>
<proteinExistence type="predicted"/>
<evidence type="ECO:0000313" key="12">
    <source>
        <dbReference type="EMBL" id="CAL1540891.1"/>
    </source>
</evidence>
<evidence type="ECO:0000256" key="8">
    <source>
        <dbReference type="ARBA" id="ARBA00023132"/>
    </source>
</evidence>
<evidence type="ECO:0000256" key="5">
    <source>
        <dbReference type="ARBA" id="ARBA00022927"/>
    </source>
</evidence>
<keyword evidence="2" id="KW-0813">Transport</keyword>
<evidence type="ECO:0000259" key="11">
    <source>
        <dbReference type="PROSITE" id="PS50196"/>
    </source>
</evidence>
<feature type="compositionally biased region" description="Low complexity" evidence="10">
    <location>
        <begin position="332"/>
        <end position="343"/>
    </location>
</feature>
<dbReference type="InterPro" id="IPR000156">
    <property type="entry name" value="Ran_bind_dom"/>
</dbReference>
<name>A0AAV2I4C9_LYMST</name>
<dbReference type="PROSITE" id="PS50196">
    <property type="entry name" value="RANBD1"/>
    <property type="match status" value="1"/>
</dbReference>
<evidence type="ECO:0000256" key="6">
    <source>
        <dbReference type="ARBA" id="ARBA00022990"/>
    </source>
</evidence>
<reference evidence="12 13" key="1">
    <citation type="submission" date="2024-04" db="EMBL/GenBank/DDBJ databases">
        <authorList>
            <consortium name="Genoscope - CEA"/>
            <person name="William W."/>
        </authorList>
    </citation>
    <scope>NUCLEOTIDE SEQUENCE [LARGE SCALE GENOMIC DNA]</scope>
</reference>
<dbReference type="Gene3D" id="2.30.29.30">
    <property type="entry name" value="Pleckstrin-homology domain (PH domain)/Phosphotyrosine-binding domain (PTB)"/>
    <property type="match status" value="1"/>
</dbReference>
<evidence type="ECO:0000256" key="2">
    <source>
        <dbReference type="ARBA" id="ARBA00022448"/>
    </source>
</evidence>
<evidence type="ECO:0000313" key="13">
    <source>
        <dbReference type="Proteomes" id="UP001497497"/>
    </source>
</evidence>
<evidence type="ECO:0000256" key="9">
    <source>
        <dbReference type="ARBA" id="ARBA00023242"/>
    </source>
</evidence>
<dbReference type="InterPro" id="IPR015007">
    <property type="entry name" value="NUP2/50/61"/>
</dbReference>
<feature type="domain" description="RanBD1" evidence="11">
    <location>
        <begin position="365"/>
        <end position="482"/>
    </location>
</feature>
<feature type="region of interest" description="Disordered" evidence="10">
    <location>
        <begin position="332"/>
        <end position="354"/>
    </location>
</feature>
<dbReference type="Pfam" id="PF00638">
    <property type="entry name" value="Ran_BP1"/>
    <property type="match status" value="1"/>
</dbReference>
<evidence type="ECO:0000256" key="7">
    <source>
        <dbReference type="ARBA" id="ARBA00023010"/>
    </source>
</evidence>
<dbReference type="SMART" id="SM00160">
    <property type="entry name" value="RanBD"/>
    <property type="match status" value="1"/>
</dbReference>
<keyword evidence="3" id="KW-0677">Repeat</keyword>
<dbReference type="PANTHER" id="PTHR23138">
    <property type="entry name" value="RAN BINDING PROTEIN"/>
    <property type="match status" value="1"/>
</dbReference>
<keyword evidence="6" id="KW-0007">Acetylation</keyword>
<dbReference type="AlphaFoldDB" id="A0AAV2I4C9"/>
<dbReference type="InterPro" id="IPR011993">
    <property type="entry name" value="PH-like_dom_sf"/>
</dbReference>
<feature type="compositionally biased region" description="Polar residues" evidence="10">
    <location>
        <begin position="212"/>
        <end position="254"/>
    </location>
</feature>
<organism evidence="12 13">
    <name type="scientific">Lymnaea stagnalis</name>
    <name type="common">Great pond snail</name>
    <name type="synonym">Helix stagnalis</name>
    <dbReference type="NCBI Taxonomy" id="6523"/>
    <lineage>
        <taxon>Eukaryota</taxon>
        <taxon>Metazoa</taxon>
        <taxon>Spiralia</taxon>
        <taxon>Lophotrochozoa</taxon>
        <taxon>Mollusca</taxon>
        <taxon>Gastropoda</taxon>
        <taxon>Heterobranchia</taxon>
        <taxon>Euthyneura</taxon>
        <taxon>Panpulmonata</taxon>
        <taxon>Hygrophila</taxon>
        <taxon>Lymnaeoidea</taxon>
        <taxon>Lymnaeidae</taxon>
        <taxon>Lymnaea</taxon>
    </lineage>
</organism>
<dbReference type="Pfam" id="PF08911">
    <property type="entry name" value="NUP50"/>
    <property type="match status" value="1"/>
</dbReference>
<dbReference type="GO" id="GO:0005643">
    <property type="term" value="C:nuclear pore"/>
    <property type="evidence" value="ECO:0007669"/>
    <property type="project" value="UniProtKB-SubCell"/>
</dbReference>
<dbReference type="PANTHER" id="PTHR23138:SF141">
    <property type="entry name" value="NUCLEAR PORE COMPLEX PROTEIN NUP50"/>
    <property type="match status" value="1"/>
</dbReference>
<keyword evidence="7" id="KW-0811">Translocation</keyword>
<keyword evidence="4" id="KW-0509">mRNA transport</keyword>
<keyword evidence="9" id="KW-0539">Nucleus</keyword>
<sequence length="482" mass="51545">MAKRGADSELNDRNWNDEVEPEEAGVFEKAPEDVLQHRVMKKAKRRVLTDEGPSSKTAAFTGFSGLGKPAQSKPLEPFSGFKNLDGKSGFGVKPISLGGASSFNGTEDLTFKGQGDTKETSSYLNFLKSLNESVLAWIKKHVDDNPYIILTPIFKDYETYLATVQPDTSVVSSSKKDASREAKNNDNCNKAITNSNASSATKPTAEDKSKFTFGQATSESSSTKGFAFEPSNSTAGRSFKFGQSSETATSSGSKPASFGSTFSSQSGGFSLAAATSSLGAAIGQIKFSTTPQSDTAFKFGQSSETSTISGSKPAFSFGSTFSSQSGGFSLAAATSSQGAGTSQDTDAKDDEEYVPPKPEVKVILEEDALFSIRCKLFHQKEGKWVDRGVGNLHLKPVGEEKSQLLVRADTNLGNILLNIMLSSTMPVSRQGKNNVMLVCVPNPPIDTKADADNTPVPMLIRVKTEEDADNLVAKIEERKRLL</sequence>
<gene>
    <name evidence="12" type="ORF">GSLYS_00014540001</name>
</gene>
<dbReference type="Proteomes" id="UP001497497">
    <property type="component" value="Unassembled WGS sequence"/>
</dbReference>
<protein>
    <recommendedName>
        <fullName evidence="11">RanBD1 domain-containing protein</fullName>
    </recommendedName>
</protein>
<comment type="caution">
    <text evidence="12">The sequence shown here is derived from an EMBL/GenBank/DDBJ whole genome shotgun (WGS) entry which is preliminary data.</text>
</comment>
<feature type="region of interest" description="Disordered" evidence="10">
    <location>
        <begin position="44"/>
        <end position="68"/>
    </location>
</feature>
<dbReference type="SUPFAM" id="SSF50729">
    <property type="entry name" value="PH domain-like"/>
    <property type="match status" value="1"/>
</dbReference>
<accession>A0AAV2I4C9</accession>
<dbReference type="InterPro" id="IPR045255">
    <property type="entry name" value="RanBP1-like"/>
</dbReference>
<dbReference type="GO" id="GO:0006606">
    <property type="term" value="P:protein import into nucleus"/>
    <property type="evidence" value="ECO:0007669"/>
    <property type="project" value="TreeGrafter"/>
</dbReference>
<dbReference type="EMBL" id="CAXITT010000404">
    <property type="protein sequence ID" value="CAL1540891.1"/>
    <property type="molecule type" value="Genomic_DNA"/>
</dbReference>
<evidence type="ECO:0000256" key="4">
    <source>
        <dbReference type="ARBA" id="ARBA00022816"/>
    </source>
</evidence>
<feature type="compositionally biased region" description="Polar residues" evidence="10">
    <location>
        <begin position="185"/>
        <end position="202"/>
    </location>
</feature>
<keyword evidence="5" id="KW-0653">Protein transport</keyword>
<comment type="subcellular location">
    <subcellularLocation>
        <location evidence="1">Nucleus</location>
        <location evidence="1">Nuclear pore complex</location>
    </subcellularLocation>
</comment>
<dbReference type="GO" id="GO:0051028">
    <property type="term" value="P:mRNA transport"/>
    <property type="evidence" value="ECO:0007669"/>
    <property type="project" value="UniProtKB-KW"/>
</dbReference>